<gene>
    <name evidence="1" type="ORF">EC9_33450</name>
</gene>
<dbReference type="AlphaFoldDB" id="A0A517M2P8"/>
<dbReference type="EMBL" id="CP036261">
    <property type="protein sequence ID" value="QDS89148.1"/>
    <property type="molecule type" value="Genomic_DNA"/>
</dbReference>
<reference evidence="1 2" key="1">
    <citation type="submission" date="2019-02" db="EMBL/GenBank/DDBJ databases">
        <title>Deep-cultivation of Planctomycetes and their phenomic and genomic characterization uncovers novel biology.</title>
        <authorList>
            <person name="Wiegand S."/>
            <person name="Jogler M."/>
            <person name="Boedeker C."/>
            <person name="Pinto D."/>
            <person name="Vollmers J."/>
            <person name="Rivas-Marin E."/>
            <person name="Kohn T."/>
            <person name="Peeters S.H."/>
            <person name="Heuer A."/>
            <person name="Rast P."/>
            <person name="Oberbeckmann S."/>
            <person name="Bunk B."/>
            <person name="Jeske O."/>
            <person name="Meyerdierks A."/>
            <person name="Storesund J.E."/>
            <person name="Kallscheuer N."/>
            <person name="Luecker S."/>
            <person name="Lage O.M."/>
            <person name="Pohl T."/>
            <person name="Merkel B.J."/>
            <person name="Hornburger P."/>
            <person name="Mueller R.-W."/>
            <person name="Bruemmer F."/>
            <person name="Labrenz M."/>
            <person name="Spormann A.M."/>
            <person name="Op den Camp H."/>
            <person name="Overmann J."/>
            <person name="Amann R."/>
            <person name="Jetten M.S.M."/>
            <person name="Mascher T."/>
            <person name="Medema M.H."/>
            <person name="Devos D.P."/>
            <person name="Kaster A.-K."/>
            <person name="Ovreas L."/>
            <person name="Rohde M."/>
            <person name="Galperin M.Y."/>
            <person name="Jogler C."/>
        </authorList>
    </citation>
    <scope>NUCLEOTIDE SEQUENCE [LARGE SCALE GENOMIC DNA]</scope>
    <source>
        <strain evidence="1 2">EC9</strain>
    </source>
</reference>
<evidence type="ECO:0000313" key="2">
    <source>
        <dbReference type="Proteomes" id="UP000319557"/>
    </source>
</evidence>
<dbReference type="KEGG" id="ruv:EC9_33450"/>
<organism evidence="1 2">
    <name type="scientific">Rosistilla ulvae</name>
    <dbReference type="NCBI Taxonomy" id="1930277"/>
    <lineage>
        <taxon>Bacteria</taxon>
        <taxon>Pseudomonadati</taxon>
        <taxon>Planctomycetota</taxon>
        <taxon>Planctomycetia</taxon>
        <taxon>Pirellulales</taxon>
        <taxon>Pirellulaceae</taxon>
        <taxon>Rosistilla</taxon>
    </lineage>
</organism>
<keyword evidence="2" id="KW-1185">Reference proteome</keyword>
<accession>A0A517M2P8</accession>
<dbReference type="Proteomes" id="UP000319557">
    <property type="component" value="Chromosome"/>
</dbReference>
<sequence length="57" mass="6101">MQSIGPSSSAANTITACNSLRPRTKSVGMLIALQARKLEAHSNPTGFFRCNFIHGNP</sequence>
<evidence type="ECO:0000313" key="1">
    <source>
        <dbReference type="EMBL" id="QDS89148.1"/>
    </source>
</evidence>
<protein>
    <submittedName>
        <fullName evidence="1">Uncharacterized protein</fullName>
    </submittedName>
</protein>
<name>A0A517M2P8_9BACT</name>
<proteinExistence type="predicted"/>